<dbReference type="AlphaFoldDB" id="F2AY17"/>
<dbReference type="GO" id="GO:0003677">
    <property type="term" value="F:DNA binding"/>
    <property type="evidence" value="ECO:0007669"/>
    <property type="project" value="InterPro"/>
</dbReference>
<name>F2AY17_RHOBT</name>
<organism evidence="1 2">
    <name type="scientific">Rhodopirellula baltica WH47</name>
    <dbReference type="NCBI Taxonomy" id="991778"/>
    <lineage>
        <taxon>Bacteria</taxon>
        <taxon>Pseudomonadati</taxon>
        <taxon>Planctomycetota</taxon>
        <taxon>Planctomycetia</taxon>
        <taxon>Pirellulales</taxon>
        <taxon>Pirellulaceae</taxon>
        <taxon>Rhodopirellula</taxon>
    </lineage>
</organism>
<dbReference type="EMBL" id="AFAR01000229">
    <property type="protein sequence ID" value="EGF25469.1"/>
    <property type="molecule type" value="Genomic_DNA"/>
</dbReference>
<dbReference type="PANTHER" id="PTHR34322">
    <property type="entry name" value="TRANSPOSASE, Y1_TNP DOMAIN-CONTAINING"/>
    <property type="match status" value="1"/>
</dbReference>
<evidence type="ECO:0000313" key="2">
    <source>
        <dbReference type="Proteomes" id="UP000006222"/>
    </source>
</evidence>
<sequence length="391" mass="45097">MENRAMPRPQRCEQFDPAEVGIVHVVQRCVRRAFLAGLDHASGKDYSFRKEWIRRRMEALASVFAVDVLSYAIMSNHMHQILRNRPDVCAQWTDEEVAIRWLRVFPGRRMEEHLAEPTENGVQMLVRNKERLAEVRSRLSDISWFMRALAEPIARMANKQDECTGRFWEGRFKAQRIVDEAGLLACSIYVDLNPVRAAMSKTPETSPHTSAYDRIEARNGERISSAAFDLKPIPTEEAGREIRETPVEALQQKRKAKRRNPTGKRIRRDVWLSPLTLRESDLSTEPQMHTKGFRSSDRGFLNIRWSDYKRLLDWTATQAVVNEAGKLPERLAKTLSEIGIEASMWRDLVWDWQKYFGKTSCIGRPDSLKADAERTGRHHHRGQVQAAGCFG</sequence>
<reference evidence="1 2" key="1">
    <citation type="journal article" date="2013" name="Mar. Genomics">
        <title>Expression of sulfatases in Rhodopirellula baltica and the diversity of sulfatases in the genus Rhodopirellula.</title>
        <authorList>
            <person name="Wegner C.E."/>
            <person name="Richter-Heitmann T."/>
            <person name="Klindworth A."/>
            <person name="Klockow C."/>
            <person name="Richter M."/>
            <person name="Achstetter T."/>
            <person name="Glockner F.O."/>
            <person name="Harder J."/>
        </authorList>
    </citation>
    <scope>NUCLEOTIDE SEQUENCE [LARGE SCALE GENOMIC DNA]</scope>
    <source>
        <strain evidence="1 2">WH47</strain>
    </source>
</reference>
<accession>F2AY17</accession>
<dbReference type="PANTHER" id="PTHR34322:SF2">
    <property type="entry name" value="TRANSPOSASE IS200-LIKE DOMAIN-CONTAINING PROTEIN"/>
    <property type="match status" value="1"/>
</dbReference>
<comment type="caution">
    <text evidence="1">The sequence shown here is derived from an EMBL/GenBank/DDBJ whole genome shotgun (WGS) entry which is preliminary data.</text>
</comment>
<dbReference type="Gene3D" id="3.30.70.1290">
    <property type="entry name" value="Transposase IS200-like"/>
    <property type="match status" value="1"/>
</dbReference>
<dbReference type="InterPro" id="IPR036515">
    <property type="entry name" value="Transposase_17_sf"/>
</dbReference>
<gene>
    <name evidence="1" type="ORF">RBWH47_04886</name>
</gene>
<proteinExistence type="predicted"/>
<dbReference type="GO" id="GO:0006313">
    <property type="term" value="P:DNA transposition"/>
    <property type="evidence" value="ECO:0007669"/>
    <property type="project" value="InterPro"/>
</dbReference>
<protein>
    <submittedName>
        <fullName evidence="1">Protein containing DUF1568</fullName>
    </submittedName>
</protein>
<dbReference type="SUPFAM" id="SSF143422">
    <property type="entry name" value="Transposase IS200-like"/>
    <property type="match status" value="1"/>
</dbReference>
<dbReference type="GO" id="GO:0004803">
    <property type="term" value="F:transposase activity"/>
    <property type="evidence" value="ECO:0007669"/>
    <property type="project" value="InterPro"/>
</dbReference>
<dbReference type="PATRIC" id="fig|991778.3.peg.4893"/>
<evidence type="ECO:0000313" key="1">
    <source>
        <dbReference type="EMBL" id="EGF25469.1"/>
    </source>
</evidence>
<dbReference type="Proteomes" id="UP000006222">
    <property type="component" value="Unassembled WGS sequence"/>
</dbReference>